<dbReference type="AlphaFoldDB" id="A0A146KAN9"/>
<evidence type="ECO:0000313" key="1">
    <source>
        <dbReference type="EMBL" id="JAP92459.1"/>
    </source>
</evidence>
<proteinExistence type="predicted"/>
<feature type="non-terminal residue" evidence="1">
    <location>
        <position position="1"/>
    </location>
</feature>
<organism evidence="1">
    <name type="scientific">Trepomonas sp. PC1</name>
    <dbReference type="NCBI Taxonomy" id="1076344"/>
    <lineage>
        <taxon>Eukaryota</taxon>
        <taxon>Metamonada</taxon>
        <taxon>Diplomonadida</taxon>
        <taxon>Hexamitidae</taxon>
        <taxon>Hexamitinae</taxon>
        <taxon>Trepomonas</taxon>
    </lineage>
</organism>
<sequence length="466" mass="53708">PKSRMMTELLCQMLNASMPQNEKAKEQYNVHQDTYFPASDPKHVCAFCNEFSYKLKICYCGCYMCEQCLYKEISSVPIQTCPIHLQSYFPVTSDQECLQQKCLCRFHRTISSYDSQCQYVCVDYADYVQHVSSCDLKETAKTEDFKDFYLCSQLNSSTLAYQNYQFTQQCQDIFGNFNTDFPMSKSPIVVHLLTKNFAVQTQQQEVQTPNFAVLVFKNPDNQTSLESFSSATIGLQVLFPDNTSKFFEFQFDIHGMQKILRFNGSVVIGQPGRYQFDCRIGLELKEKQLLIARTLKVVHGGLQSLVFKDHQAEQLLKTENDIVSLYYAPLHQGYDIVQRGIEISQQENQQIEQLSSQDLNSLTAFGRLNLSVRDSIAFLVASKIFMSKPENLLLFKTWTFIETVNRVFDVFGDEEAIQKGYMLLIKEILADKELDSNKRIGIKSRIRKLADMGVQVDEMQQDEKVE</sequence>
<gene>
    <name evidence="1" type="ORF">TPC1_15595</name>
</gene>
<name>A0A146KAN9_9EUKA</name>
<dbReference type="EMBL" id="GDID01004147">
    <property type="protein sequence ID" value="JAP92459.1"/>
    <property type="molecule type" value="Transcribed_RNA"/>
</dbReference>
<reference evidence="1" key="1">
    <citation type="submission" date="2015-07" db="EMBL/GenBank/DDBJ databases">
        <title>Adaptation to a free-living lifestyle via gene acquisitions in the diplomonad Trepomonas sp. PC1.</title>
        <authorList>
            <person name="Xu F."/>
            <person name="Jerlstrom-Hultqvist J."/>
            <person name="Kolisko M."/>
            <person name="Simpson A.G.B."/>
            <person name="Roger A.J."/>
            <person name="Svard S.G."/>
            <person name="Andersson J.O."/>
        </authorList>
    </citation>
    <scope>NUCLEOTIDE SEQUENCE</scope>
    <source>
        <strain evidence="1">PC1</strain>
    </source>
</reference>
<accession>A0A146KAN9</accession>
<protein>
    <submittedName>
        <fullName evidence="1">Uncharacterized protein</fullName>
    </submittedName>
</protein>